<organism evidence="1 2">
    <name type="scientific">Rhizophagus clarus</name>
    <dbReference type="NCBI Taxonomy" id="94130"/>
    <lineage>
        <taxon>Eukaryota</taxon>
        <taxon>Fungi</taxon>
        <taxon>Fungi incertae sedis</taxon>
        <taxon>Mucoromycota</taxon>
        <taxon>Glomeromycotina</taxon>
        <taxon>Glomeromycetes</taxon>
        <taxon>Glomerales</taxon>
        <taxon>Glomeraceae</taxon>
        <taxon>Rhizophagus</taxon>
    </lineage>
</organism>
<reference evidence="1" key="1">
    <citation type="submission" date="2019-10" db="EMBL/GenBank/DDBJ databases">
        <title>Conservation and host-specific expression of non-tandemly repeated heterogenous ribosome RNA gene in arbuscular mycorrhizal fungi.</title>
        <authorList>
            <person name="Maeda T."/>
            <person name="Kobayashi Y."/>
            <person name="Nakagawa T."/>
            <person name="Ezawa T."/>
            <person name="Yamaguchi K."/>
            <person name="Bino T."/>
            <person name="Nishimoto Y."/>
            <person name="Shigenobu S."/>
            <person name="Kawaguchi M."/>
        </authorList>
    </citation>
    <scope>NUCLEOTIDE SEQUENCE</scope>
    <source>
        <strain evidence="1">HR1</strain>
    </source>
</reference>
<evidence type="ECO:0000313" key="1">
    <source>
        <dbReference type="EMBL" id="GES87031.1"/>
    </source>
</evidence>
<dbReference type="Proteomes" id="UP000615446">
    <property type="component" value="Unassembled WGS sequence"/>
</dbReference>
<dbReference type="AlphaFoldDB" id="A0A8H3LJH5"/>
<gene>
    <name evidence="1" type="ORF">RCL2_001405600</name>
</gene>
<dbReference type="EMBL" id="BLAL01000162">
    <property type="protein sequence ID" value="GES87031.1"/>
    <property type="molecule type" value="Genomic_DNA"/>
</dbReference>
<evidence type="ECO:0000313" key="2">
    <source>
        <dbReference type="Proteomes" id="UP000615446"/>
    </source>
</evidence>
<comment type="caution">
    <text evidence="1">The sequence shown here is derived from an EMBL/GenBank/DDBJ whole genome shotgun (WGS) entry which is preliminary data.</text>
</comment>
<dbReference type="OrthoDB" id="2423012at2759"/>
<name>A0A8H3LJH5_9GLOM</name>
<proteinExistence type="predicted"/>
<accession>A0A8H3LJH5</accession>
<sequence>MDLDSRTYSKLTTVRYTDIKFREYQKILEVLHPLKDRYDHETPEMWCSHICDPFRKILKENLGVLSGNGYIIIVYDSLVFIANSLSSGDSYRDNYFKRCINRDIISNEHVRIKDIFQSIDKKEFTIWKYKQFILYKEAKMKRLQLELFFQSTSHSEKDKLMSVLYDDDSGLADYEFYTQYKATVAKNTMSSVPNFEPACISVTSDNQEMISPTSY</sequence>
<protein>
    <submittedName>
        <fullName evidence="1">Uncharacterized protein</fullName>
    </submittedName>
</protein>